<evidence type="ECO:0000256" key="1">
    <source>
        <dbReference type="SAM" id="Phobius"/>
    </source>
</evidence>
<keyword evidence="1" id="KW-1133">Transmembrane helix</keyword>
<gene>
    <name evidence="2" type="ORF">H074_16896</name>
</gene>
<accession>M2YWA3</accession>
<reference evidence="2 3" key="1">
    <citation type="journal article" date="2013" name="Genome Announc.">
        <title>Draft Genome Sequence of Amycolatopsis decaplanina Strain DSM 44594T.</title>
        <authorList>
            <person name="Kaur N."/>
            <person name="Kumar S."/>
            <person name="Bala M."/>
            <person name="Raghava G.P."/>
            <person name="Mayilraj S."/>
        </authorList>
    </citation>
    <scope>NUCLEOTIDE SEQUENCE [LARGE SCALE GENOMIC DNA]</scope>
    <source>
        <strain evidence="2 3">DSM 44594</strain>
    </source>
</reference>
<dbReference type="AlphaFoldDB" id="M2YWA3"/>
<keyword evidence="1" id="KW-0472">Membrane</keyword>
<keyword evidence="3" id="KW-1185">Reference proteome</keyword>
<dbReference type="Proteomes" id="UP000054226">
    <property type="component" value="Unassembled WGS sequence"/>
</dbReference>
<organism evidence="2 3">
    <name type="scientific">Amycolatopsis decaplanina DSM 44594</name>
    <dbReference type="NCBI Taxonomy" id="1284240"/>
    <lineage>
        <taxon>Bacteria</taxon>
        <taxon>Bacillati</taxon>
        <taxon>Actinomycetota</taxon>
        <taxon>Actinomycetes</taxon>
        <taxon>Pseudonocardiales</taxon>
        <taxon>Pseudonocardiaceae</taxon>
        <taxon>Amycolatopsis</taxon>
    </lineage>
</organism>
<protein>
    <submittedName>
        <fullName evidence="2">Uncharacterized protein</fullName>
    </submittedName>
</protein>
<dbReference type="PATRIC" id="fig|1284240.4.peg.3434"/>
<feature type="transmembrane region" description="Helical" evidence="1">
    <location>
        <begin position="6"/>
        <end position="22"/>
    </location>
</feature>
<proteinExistence type="predicted"/>
<comment type="caution">
    <text evidence="2">The sequence shown here is derived from an EMBL/GenBank/DDBJ whole genome shotgun (WGS) entry which is preliminary data.</text>
</comment>
<dbReference type="EMBL" id="AOHO01000052">
    <property type="protein sequence ID" value="EME59187.1"/>
    <property type="molecule type" value="Genomic_DNA"/>
</dbReference>
<sequence>MSSRGIQSLIVAGVFTVLYWYVRLPARREITPWYPVAPWG</sequence>
<evidence type="ECO:0000313" key="3">
    <source>
        <dbReference type="Proteomes" id="UP000054226"/>
    </source>
</evidence>
<keyword evidence="1" id="KW-0812">Transmembrane</keyword>
<name>M2YWA3_9PSEU</name>
<evidence type="ECO:0000313" key="2">
    <source>
        <dbReference type="EMBL" id="EME59187.1"/>
    </source>
</evidence>